<dbReference type="STRING" id="29542.A6070_12335"/>
<organism evidence="2 3">
    <name type="scientific">Syntrophotalea acetylenica</name>
    <name type="common">Pelobacter acetylenicus</name>
    <dbReference type="NCBI Taxonomy" id="29542"/>
    <lineage>
        <taxon>Bacteria</taxon>
        <taxon>Pseudomonadati</taxon>
        <taxon>Thermodesulfobacteriota</taxon>
        <taxon>Desulfuromonadia</taxon>
        <taxon>Desulfuromonadales</taxon>
        <taxon>Syntrophotaleaceae</taxon>
        <taxon>Syntrophotalea</taxon>
    </lineage>
</organism>
<reference evidence="2 3" key="1">
    <citation type="journal article" date="2017" name="Genome Announc.">
        <title>Complete Genome Sequences of Two Acetylene-Fermenting Pelobacter acetylenicus Strains.</title>
        <authorList>
            <person name="Sutton J.M."/>
            <person name="Baesman S.M."/>
            <person name="Fierst J.L."/>
            <person name="Poret-Peterson A.T."/>
            <person name="Oremland R.S."/>
            <person name="Dunlap D.S."/>
            <person name="Akob D.M."/>
        </authorList>
    </citation>
    <scope>NUCLEOTIDE SEQUENCE [LARGE SCALE GENOMIC DNA]</scope>
    <source>
        <strain evidence="2 3">DSM 3247</strain>
    </source>
</reference>
<dbReference type="KEGG" id="pace:A6070_12335"/>
<keyword evidence="1" id="KW-0472">Membrane</keyword>
<evidence type="ECO:0000256" key="1">
    <source>
        <dbReference type="SAM" id="Phobius"/>
    </source>
</evidence>
<keyword evidence="1" id="KW-1133">Transmembrane helix</keyword>
<evidence type="ECO:0000313" key="3">
    <source>
        <dbReference type="Proteomes" id="UP000182264"/>
    </source>
</evidence>
<feature type="transmembrane region" description="Helical" evidence="1">
    <location>
        <begin position="91"/>
        <end position="112"/>
    </location>
</feature>
<dbReference type="OrthoDB" id="8482023at2"/>
<keyword evidence="1" id="KW-0812">Transmembrane</keyword>
<dbReference type="AlphaFoldDB" id="A0A1L3GEI8"/>
<accession>A0A1L3GEI8</accession>
<proteinExistence type="predicted"/>
<dbReference type="EMBL" id="CP015518">
    <property type="protein sequence ID" value="APG24239.1"/>
    <property type="molecule type" value="Genomic_DNA"/>
</dbReference>
<evidence type="ECO:0000313" key="2">
    <source>
        <dbReference type="EMBL" id="APG24239.1"/>
    </source>
</evidence>
<protein>
    <submittedName>
        <fullName evidence="2">Uncharacterized protein</fullName>
    </submittedName>
</protein>
<sequence>MKLIGIDPKTGNEVNVQVDRIEGSFFESMRSFEMSEDAIKRLIDKLDISADAKSLLYTFSKATIKAGEYVIKIGRKILDYVCLVYREYPNVTFGIVFGAILGALISAIPFLGIVLGPIVTPIAMAIGLVGGLALDVQNKVIEHQITKIVSSFAPLSAK</sequence>
<name>A0A1L3GEI8_SYNAC</name>
<dbReference type="RefSeq" id="WP_072286060.1">
    <property type="nucleotide sequence ID" value="NZ_CP015455.1"/>
</dbReference>
<feature type="transmembrane region" description="Helical" evidence="1">
    <location>
        <begin position="118"/>
        <end position="136"/>
    </location>
</feature>
<gene>
    <name evidence="2" type="ORF">A7E75_03710</name>
</gene>
<keyword evidence="3" id="KW-1185">Reference proteome</keyword>
<dbReference type="Proteomes" id="UP000182264">
    <property type="component" value="Chromosome"/>
</dbReference>